<keyword evidence="5 15" id="KW-0378">Hydrolase</keyword>
<dbReference type="SMART" id="SM00490">
    <property type="entry name" value="HELICc"/>
    <property type="match status" value="1"/>
</dbReference>
<dbReference type="Gene3D" id="2.40.50.140">
    <property type="entry name" value="Nucleic acid-binding proteins"/>
    <property type="match status" value="1"/>
</dbReference>
<dbReference type="Pfam" id="PF00270">
    <property type="entry name" value="DEAD"/>
    <property type="match status" value="1"/>
</dbReference>
<keyword evidence="10 15" id="KW-0234">DNA repair</keyword>
<evidence type="ECO:0000256" key="2">
    <source>
        <dbReference type="ARBA" id="ARBA00017846"/>
    </source>
</evidence>
<evidence type="ECO:0000256" key="4">
    <source>
        <dbReference type="ARBA" id="ARBA00022763"/>
    </source>
</evidence>
<evidence type="ECO:0000256" key="11">
    <source>
        <dbReference type="ARBA" id="ARBA00023235"/>
    </source>
</evidence>
<keyword evidence="6 15" id="KW-0347">Helicase</keyword>
<reference evidence="18 19" key="1">
    <citation type="submission" date="2020-08" db="EMBL/GenBank/DDBJ databases">
        <title>Genome public.</title>
        <authorList>
            <person name="Liu C."/>
            <person name="Sun Q."/>
        </authorList>
    </citation>
    <scope>NUCLEOTIDE SEQUENCE [LARGE SCALE GENOMIC DNA]</scope>
    <source>
        <strain evidence="18 19">NSJ-9</strain>
    </source>
</reference>
<evidence type="ECO:0000256" key="9">
    <source>
        <dbReference type="ARBA" id="ARBA00023172"/>
    </source>
</evidence>
<dbReference type="PANTHER" id="PTHR47964">
    <property type="entry name" value="ATP-DEPENDENT DNA HELICASE HOMOLOG RECG, CHLOROPLASTIC"/>
    <property type="match status" value="1"/>
</dbReference>
<keyword evidence="4 15" id="KW-0227">DNA damage</keyword>
<comment type="function">
    <text evidence="15">Plays a critical role in recombination and DNA repair. Helps process Holliday junction intermediates to mature products by catalyzing branch migration. Has replication fork regression activity, unwinds stalled or blocked replication forks to make a HJ that can be resolved. Has a DNA unwinding activity characteristic of a DNA helicase with 3'-5' polarity.</text>
</comment>
<dbReference type="Gene3D" id="3.40.50.300">
    <property type="entry name" value="P-loop containing nucleotide triphosphate hydrolases"/>
    <property type="match status" value="2"/>
</dbReference>
<dbReference type="Pfam" id="PF00271">
    <property type="entry name" value="Helicase_C"/>
    <property type="match status" value="1"/>
</dbReference>
<dbReference type="Pfam" id="PF19833">
    <property type="entry name" value="RecG_dom3_C"/>
    <property type="match status" value="1"/>
</dbReference>
<feature type="domain" description="Helicase C-terminal" evidence="17">
    <location>
        <begin position="453"/>
        <end position="614"/>
    </location>
</feature>
<protein>
    <recommendedName>
        <fullName evidence="2 15">ATP-dependent DNA helicase RecG</fullName>
        <ecNumber evidence="13 15">5.6.2.4</ecNumber>
    </recommendedName>
</protein>
<dbReference type="GO" id="GO:0003678">
    <property type="term" value="F:DNA helicase activity"/>
    <property type="evidence" value="ECO:0007669"/>
    <property type="project" value="UniProtKB-EC"/>
</dbReference>
<dbReference type="InterPro" id="IPR011545">
    <property type="entry name" value="DEAD/DEAH_box_helicase_dom"/>
</dbReference>
<dbReference type="NCBIfam" id="NF008168">
    <property type="entry name" value="PRK10917.2-2"/>
    <property type="match status" value="1"/>
</dbReference>
<evidence type="ECO:0000256" key="6">
    <source>
        <dbReference type="ARBA" id="ARBA00022806"/>
    </source>
</evidence>
<evidence type="ECO:0000256" key="15">
    <source>
        <dbReference type="RuleBase" id="RU363016"/>
    </source>
</evidence>
<dbReference type="SUPFAM" id="SSF52540">
    <property type="entry name" value="P-loop containing nucleoside triphosphate hydrolases"/>
    <property type="match status" value="1"/>
</dbReference>
<evidence type="ECO:0000259" key="16">
    <source>
        <dbReference type="PROSITE" id="PS51192"/>
    </source>
</evidence>
<dbReference type="PROSITE" id="PS51194">
    <property type="entry name" value="HELICASE_CTER"/>
    <property type="match status" value="1"/>
</dbReference>
<accession>A0ABR7GDK9</accession>
<dbReference type="EMBL" id="JACOPG010000001">
    <property type="protein sequence ID" value="MBC5685188.1"/>
    <property type="molecule type" value="Genomic_DNA"/>
</dbReference>
<evidence type="ECO:0000256" key="14">
    <source>
        <dbReference type="ARBA" id="ARBA00048988"/>
    </source>
</evidence>
<comment type="similarity">
    <text evidence="1 15">Belongs to the helicase family. RecG subfamily.</text>
</comment>
<dbReference type="InterPro" id="IPR033454">
    <property type="entry name" value="RecG_wedge"/>
</dbReference>
<dbReference type="GO" id="GO:0016787">
    <property type="term" value="F:hydrolase activity"/>
    <property type="evidence" value="ECO:0007669"/>
    <property type="project" value="UniProtKB-KW"/>
</dbReference>
<evidence type="ECO:0000256" key="1">
    <source>
        <dbReference type="ARBA" id="ARBA00007504"/>
    </source>
</evidence>
<evidence type="ECO:0000256" key="10">
    <source>
        <dbReference type="ARBA" id="ARBA00023204"/>
    </source>
</evidence>
<dbReference type="Proteomes" id="UP000643810">
    <property type="component" value="Unassembled WGS sequence"/>
</dbReference>
<dbReference type="EC" id="5.6.2.4" evidence="13 15"/>
<keyword evidence="11" id="KW-0413">Isomerase</keyword>
<dbReference type="InterPro" id="IPR045562">
    <property type="entry name" value="RecG_dom3_C"/>
</dbReference>
<keyword evidence="8" id="KW-0238">DNA-binding</keyword>
<dbReference type="InterPro" id="IPR001650">
    <property type="entry name" value="Helicase_C-like"/>
</dbReference>
<dbReference type="NCBIfam" id="TIGR00643">
    <property type="entry name" value="recG"/>
    <property type="match status" value="1"/>
</dbReference>
<keyword evidence="7 15" id="KW-0067">ATP-binding</keyword>
<dbReference type="SUPFAM" id="SSF50249">
    <property type="entry name" value="Nucleic acid-binding proteins"/>
    <property type="match status" value="1"/>
</dbReference>
<feature type="domain" description="Helicase ATP-binding" evidence="16">
    <location>
        <begin position="272"/>
        <end position="435"/>
    </location>
</feature>
<evidence type="ECO:0000259" key="17">
    <source>
        <dbReference type="PROSITE" id="PS51194"/>
    </source>
</evidence>
<comment type="catalytic activity">
    <reaction evidence="14 15">
        <text>ATP + H2O = ADP + phosphate + H(+)</text>
        <dbReference type="Rhea" id="RHEA:13065"/>
        <dbReference type="ChEBI" id="CHEBI:15377"/>
        <dbReference type="ChEBI" id="CHEBI:15378"/>
        <dbReference type="ChEBI" id="CHEBI:30616"/>
        <dbReference type="ChEBI" id="CHEBI:43474"/>
        <dbReference type="ChEBI" id="CHEBI:456216"/>
        <dbReference type="EC" id="5.6.2.4"/>
    </reaction>
</comment>
<comment type="caution">
    <text evidence="18">The sequence shown here is derived from an EMBL/GenBank/DDBJ whole genome shotgun (WGS) entry which is preliminary data.</text>
</comment>
<dbReference type="InterPro" id="IPR047112">
    <property type="entry name" value="RecG/Mfd"/>
</dbReference>
<dbReference type="SMART" id="SM00487">
    <property type="entry name" value="DEXDc"/>
    <property type="match status" value="1"/>
</dbReference>
<evidence type="ECO:0000256" key="7">
    <source>
        <dbReference type="ARBA" id="ARBA00022840"/>
    </source>
</evidence>
<keyword evidence="9 15" id="KW-0233">DNA recombination</keyword>
<dbReference type="CDD" id="cd04488">
    <property type="entry name" value="RecG_wedge_OBF"/>
    <property type="match status" value="1"/>
</dbReference>
<evidence type="ECO:0000256" key="3">
    <source>
        <dbReference type="ARBA" id="ARBA00022741"/>
    </source>
</evidence>
<keyword evidence="3 15" id="KW-0547">Nucleotide-binding</keyword>
<organism evidence="18 19">
    <name type="scientific">Roseburia lenta</name>
    <dbReference type="NCBI Taxonomy" id="2763061"/>
    <lineage>
        <taxon>Bacteria</taxon>
        <taxon>Bacillati</taxon>
        <taxon>Bacillota</taxon>
        <taxon>Clostridia</taxon>
        <taxon>Lachnospirales</taxon>
        <taxon>Lachnospiraceae</taxon>
        <taxon>Roseburia</taxon>
    </lineage>
</organism>
<evidence type="ECO:0000256" key="8">
    <source>
        <dbReference type="ARBA" id="ARBA00023125"/>
    </source>
</evidence>
<dbReference type="InterPro" id="IPR027417">
    <property type="entry name" value="P-loop_NTPase"/>
</dbReference>
<evidence type="ECO:0000256" key="13">
    <source>
        <dbReference type="ARBA" id="ARBA00034808"/>
    </source>
</evidence>
<evidence type="ECO:0000256" key="12">
    <source>
        <dbReference type="ARBA" id="ARBA00034617"/>
    </source>
</evidence>
<gene>
    <name evidence="18" type="primary">recG</name>
    <name evidence="18" type="ORF">H8R94_00935</name>
</gene>
<dbReference type="InterPro" id="IPR004609">
    <property type="entry name" value="ATP-dep_DNA_helicase_RecG"/>
</dbReference>
<name>A0ABR7GDK9_9FIRM</name>
<sequence length="682" mass="76982">MDLHSSLREIKGVGEKTEQLFQKIGVYTLGDILLHFPRTYQEYPQPEDPDEENIGQIVAVCGSLRTPAIFRRGKRMDITLASLFCKNQVVECVWFHMPYIAKQLQVGQPYIFYGRLLKEKQGYKMEQPAIFTPEKYLTLRDSLQPIYSLTKGMTQQMVRKLTLAACDSLADYSEENLPDFVEQREGFPSYMQAIRQVHFPMHFEALAEGRRRLVYQEFFYFILHSRILEAGTTGIENPWHFTETALTDETIQKLPYTLTKGQMDTLSQIRSDLQGPYVSQRLIQGDVGSGKTIVAFLAMLDVVASGYQAAIMAPTEVLAMQHAAGFREMCADYGLPYQVVCLTGSMTASQKKKAYEIIATRPQIFVVGTHALIQEKVDYLNLALVVTDEQHRFGVKQRESLSKKGMTPHMLVMSATPIPRTLAMILYGNMQISAIHELPADRIPIKTCVIKEDLRQKAYEMIGRELAGGHQAYIICPLVEASEQTEAENVTDYVERIRPIFGAQVSIAALHGKMPPKEKNAIMQAFAEGKTQILVSTTVVEVGVNVPNATLIMIEDANRFGLAQLHQLRGRVGRGKWQSYCILMDKSKEKKKTDRLEVMHKSNDGFFIAQEDLRLRGPGDFFGIRQSGELGFRLADIIGDADLLQKASQDVADFLKEDESLENYPAIRKNLSSFASDNNMIL</sequence>
<keyword evidence="19" id="KW-1185">Reference proteome</keyword>
<dbReference type="InterPro" id="IPR014001">
    <property type="entry name" value="Helicase_ATP-bd"/>
</dbReference>
<proteinExistence type="inferred from homology"/>
<dbReference type="PROSITE" id="PS51192">
    <property type="entry name" value="HELICASE_ATP_BIND_1"/>
    <property type="match status" value="1"/>
</dbReference>
<evidence type="ECO:0000313" key="19">
    <source>
        <dbReference type="Proteomes" id="UP000643810"/>
    </source>
</evidence>
<dbReference type="Pfam" id="PF17191">
    <property type="entry name" value="RecG_wedge"/>
    <property type="match status" value="1"/>
</dbReference>
<dbReference type="RefSeq" id="WP_186853613.1">
    <property type="nucleotide sequence ID" value="NZ_JACOPG010000001.1"/>
</dbReference>
<evidence type="ECO:0000313" key="18">
    <source>
        <dbReference type="EMBL" id="MBC5685188.1"/>
    </source>
</evidence>
<dbReference type="InterPro" id="IPR012340">
    <property type="entry name" value="NA-bd_OB-fold"/>
</dbReference>
<evidence type="ECO:0000256" key="5">
    <source>
        <dbReference type="ARBA" id="ARBA00022801"/>
    </source>
</evidence>
<dbReference type="PANTHER" id="PTHR47964:SF1">
    <property type="entry name" value="ATP-DEPENDENT DNA HELICASE HOMOLOG RECG, CHLOROPLASTIC"/>
    <property type="match status" value="1"/>
</dbReference>
<dbReference type="NCBIfam" id="NF008165">
    <property type="entry name" value="PRK10917.1-3"/>
    <property type="match status" value="1"/>
</dbReference>
<comment type="catalytic activity">
    <reaction evidence="12 15">
        <text>Couples ATP hydrolysis with the unwinding of duplex DNA by translocating in the 3'-5' direction.</text>
        <dbReference type="EC" id="5.6.2.4"/>
    </reaction>
</comment>